<evidence type="ECO:0000256" key="12">
    <source>
        <dbReference type="SAM" id="MobiDB-lite"/>
    </source>
</evidence>
<comment type="catalytic activity">
    <reaction evidence="8">
        <text>ATP + (ribonucleotide)n-3'-hydroxyl + 5'-phospho-(ribonucleotide)m = (ribonucleotide)n+m + AMP + diphosphate.</text>
        <dbReference type="EC" id="6.5.1.3"/>
    </reaction>
</comment>
<dbReference type="GO" id="GO:0003972">
    <property type="term" value="F:RNA ligase (ATP) activity"/>
    <property type="evidence" value="ECO:0007669"/>
    <property type="project" value="UniProtKB-EC"/>
</dbReference>
<organism evidence="13 14">
    <name type="scientific">Chiloscyllium punctatum</name>
    <name type="common">Brownbanded bambooshark</name>
    <name type="synonym">Hemiscyllium punctatum</name>
    <dbReference type="NCBI Taxonomy" id="137246"/>
    <lineage>
        <taxon>Eukaryota</taxon>
        <taxon>Metazoa</taxon>
        <taxon>Chordata</taxon>
        <taxon>Craniata</taxon>
        <taxon>Vertebrata</taxon>
        <taxon>Chondrichthyes</taxon>
        <taxon>Elasmobranchii</taxon>
        <taxon>Galeomorphii</taxon>
        <taxon>Galeoidea</taxon>
        <taxon>Orectolobiformes</taxon>
        <taxon>Hemiscylliidae</taxon>
        <taxon>Chiloscyllium</taxon>
    </lineage>
</organism>
<keyword evidence="4" id="KW-0436">Ligase</keyword>
<evidence type="ECO:0000256" key="6">
    <source>
        <dbReference type="ARBA" id="ARBA00022800"/>
    </source>
</evidence>
<dbReference type="Pfam" id="PF17720">
    <property type="entry name" value="RLIG1"/>
    <property type="match status" value="1"/>
</dbReference>
<feature type="region of interest" description="Disordered" evidence="12">
    <location>
        <begin position="36"/>
        <end position="64"/>
    </location>
</feature>
<evidence type="ECO:0000256" key="1">
    <source>
        <dbReference type="ARBA" id="ARBA00001936"/>
    </source>
</evidence>
<keyword evidence="6" id="KW-0692">RNA repair</keyword>
<evidence type="ECO:0000256" key="9">
    <source>
        <dbReference type="ARBA" id="ARBA00035168"/>
    </source>
</evidence>
<dbReference type="PANTHER" id="PTHR31219">
    <property type="entry name" value="CHROMOSOME 28 C12ORF29 HOMOLOG"/>
    <property type="match status" value="1"/>
</dbReference>
<dbReference type="GO" id="GO:0000302">
    <property type="term" value="P:response to reactive oxygen species"/>
    <property type="evidence" value="ECO:0007669"/>
    <property type="project" value="InterPro"/>
</dbReference>
<dbReference type="EC" id="6.5.1.3" evidence="3"/>
<evidence type="ECO:0000256" key="5">
    <source>
        <dbReference type="ARBA" id="ARBA00022741"/>
    </source>
</evidence>
<evidence type="ECO:0000256" key="8">
    <source>
        <dbReference type="ARBA" id="ARBA00034038"/>
    </source>
</evidence>
<dbReference type="InterPro" id="IPR041211">
    <property type="entry name" value="RLIG1"/>
</dbReference>
<comment type="caution">
    <text evidence="13">The sequence shown here is derived from an EMBL/GenBank/DDBJ whole genome shotgun (WGS) entry which is preliminary data.</text>
</comment>
<keyword evidence="5" id="KW-0547">Nucleotide-binding</keyword>
<dbReference type="OrthoDB" id="6021187at2759"/>
<sequence>MWGVTAPSVSCGQTPAELRRRLGGIVALSAREVTAGPAPGADSCPHSELCTPAKTTMQRPGSVQQKIPTAFSTAVRDEPATKRHNQSYRVLATGELSLKALEAGIHNAIVTEKVDGSCCYVTKYKDSPYLWARLDRKPTKQAEKRFRRFQSSKTSTEFAWNLDDDFRTVTESWIPAHGVPQVNGRLQPDENGHIPGWVPVERGSKPYCWHLSAVNYDAGLALVLRPCSEKNLLEITVVPLMELLEQTLELVGTHINGNPYGLGNKKQPVHFLISHGSLQIEKPLMLNLTDLITWFEGSPEGKVEGIVWHCKNGVLFKLHRHHLGLQWPVQDPYLTARPLFVNVDLTRYECDPETKSSFLVFARLNGKQFDHFKDTLWETDAAS</sequence>
<evidence type="ECO:0000256" key="10">
    <source>
        <dbReference type="ARBA" id="ARBA00035432"/>
    </source>
</evidence>
<dbReference type="PANTHER" id="PTHR31219:SF2">
    <property type="entry name" value="RNA LIGASE 1"/>
    <property type="match status" value="1"/>
</dbReference>
<dbReference type="EMBL" id="BEZZ01000636">
    <property type="protein sequence ID" value="GCC34859.1"/>
    <property type="molecule type" value="Genomic_DNA"/>
</dbReference>
<reference evidence="13 14" key="1">
    <citation type="journal article" date="2018" name="Nat. Ecol. Evol.">
        <title>Shark genomes provide insights into elasmobranch evolution and the origin of vertebrates.</title>
        <authorList>
            <person name="Hara Y"/>
            <person name="Yamaguchi K"/>
            <person name="Onimaru K"/>
            <person name="Kadota M"/>
            <person name="Koyanagi M"/>
            <person name="Keeley SD"/>
            <person name="Tatsumi K"/>
            <person name="Tanaka K"/>
            <person name="Motone F"/>
            <person name="Kageyama Y"/>
            <person name="Nozu R"/>
            <person name="Adachi N"/>
            <person name="Nishimura O"/>
            <person name="Nakagawa R"/>
            <person name="Tanegashima C"/>
            <person name="Kiyatake I"/>
            <person name="Matsumoto R"/>
            <person name="Murakumo K"/>
            <person name="Nishida K"/>
            <person name="Terakita A"/>
            <person name="Kuratani S"/>
            <person name="Sato K"/>
            <person name="Hyodo S Kuraku.S."/>
        </authorList>
    </citation>
    <scope>NUCLEOTIDE SEQUENCE [LARGE SCALE GENOMIC DNA]</scope>
</reference>
<accession>A0A401SWS8</accession>
<gene>
    <name evidence="13" type="ORF">chiPu_0013336</name>
</gene>
<evidence type="ECO:0000256" key="2">
    <source>
        <dbReference type="ARBA" id="ARBA00001946"/>
    </source>
</evidence>
<evidence type="ECO:0000256" key="7">
    <source>
        <dbReference type="ARBA" id="ARBA00022840"/>
    </source>
</evidence>
<proteinExistence type="predicted"/>
<dbReference type="Proteomes" id="UP000287033">
    <property type="component" value="Unassembled WGS sequence"/>
</dbReference>
<protein>
    <recommendedName>
        <fullName evidence="9">RNA ligase 1</fullName>
        <ecNumber evidence="3">6.5.1.3</ecNumber>
    </recommendedName>
    <alternativeName>
        <fullName evidence="10">RNA ligase</fullName>
    </alternativeName>
</protein>
<evidence type="ECO:0000313" key="13">
    <source>
        <dbReference type="EMBL" id="GCC34859.1"/>
    </source>
</evidence>
<feature type="compositionally biased region" description="Polar residues" evidence="12">
    <location>
        <begin position="53"/>
        <end position="64"/>
    </location>
</feature>
<dbReference type="AlphaFoldDB" id="A0A401SWS8"/>
<evidence type="ECO:0000256" key="11">
    <source>
        <dbReference type="ARBA" id="ARBA00045151"/>
    </source>
</evidence>
<keyword evidence="7" id="KW-0067">ATP-binding</keyword>
<comment type="function">
    <text evidence="11">Functions as an RNA ligase, in vitro. The ligation reaction entails three nucleotidyl transfer steps. In the first step, the RNA ligase reacts with ATP in the absence of nucleic acid to form a covalent ligase-AMP intermediate and release pyrophosphate. In step 2, the ligase-AMP binds to the nucleic acid and transfers the adenylate to the 5'-PO4 terminus to form an adenylylated intermediate. In step 3, the RNA ligase directs the attack of the 3'-OH on the 5'-phosphoanhydride linkage, resulting in a repaired 3'-5' phosphodiester and release of AMP. Exhibits selectivity for single-stranded RNA substrates and may not have nick-sealing activity on double-stranded DNA-RNA hybrids. May play a role in maintaining RNA integrity under stress conditions, for example in response to reactive oxygen species (ROS).</text>
</comment>
<dbReference type="GO" id="GO:0042245">
    <property type="term" value="P:RNA repair"/>
    <property type="evidence" value="ECO:0007669"/>
    <property type="project" value="UniProtKB-KW"/>
</dbReference>
<comment type="cofactor">
    <cofactor evidence="1">
        <name>Mn(2+)</name>
        <dbReference type="ChEBI" id="CHEBI:29035"/>
    </cofactor>
</comment>
<comment type="cofactor">
    <cofactor evidence="2">
        <name>Mg(2+)</name>
        <dbReference type="ChEBI" id="CHEBI:18420"/>
    </cofactor>
</comment>
<keyword evidence="14" id="KW-1185">Reference proteome</keyword>
<evidence type="ECO:0000256" key="3">
    <source>
        <dbReference type="ARBA" id="ARBA00012724"/>
    </source>
</evidence>
<dbReference type="OMA" id="KQFMYSA"/>
<evidence type="ECO:0000256" key="4">
    <source>
        <dbReference type="ARBA" id="ARBA00022598"/>
    </source>
</evidence>
<dbReference type="STRING" id="137246.A0A401SWS8"/>
<name>A0A401SWS8_CHIPU</name>
<dbReference type="GO" id="GO:0005524">
    <property type="term" value="F:ATP binding"/>
    <property type="evidence" value="ECO:0007669"/>
    <property type="project" value="UniProtKB-KW"/>
</dbReference>
<evidence type="ECO:0000313" key="14">
    <source>
        <dbReference type="Proteomes" id="UP000287033"/>
    </source>
</evidence>